<evidence type="ECO:0000313" key="2">
    <source>
        <dbReference type="Proteomes" id="UP001596457"/>
    </source>
</evidence>
<proteinExistence type="predicted"/>
<reference evidence="2" key="1">
    <citation type="journal article" date="2019" name="Int. J. Syst. Evol. Microbiol.">
        <title>The Global Catalogue of Microorganisms (GCM) 10K type strain sequencing project: providing services to taxonomists for standard genome sequencing and annotation.</title>
        <authorList>
            <consortium name="The Broad Institute Genomics Platform"/>
            <consortium name="The Broad Institute Genome Sequencing Center for Infectious Disease"/>
            <person name="Wu L."/>
            <person name="Ma J."/>
        </authorList>
    </citation>
    <scope>NUCLEOTIDE SEQUENCE [LARGE SCALE GENOMIC DNA]</scope>
    <source>
        <strain evidence="2">CCUG 53903</strain>
    </source>
</reference>
<name>A0ABW2S7F1_9BURK</name>
<accession>A0ABW2S7F1</accession>
<dbReference type="EMBL" id="JBHTBZ010000005">
    <property type="protein sequence ID" value="MFC7459204.1"/>
    <property type="molecule type" value="Genomic_DNA"/>
</dbReference>
<sequence length="126" mass="13112">MSAVFTEPMNLGDLLKYEAPNLYSRDRVTVASGQSLPLGAVVGTVTVSGKYKQFDPSADDGTQVAAGVLLQACDAGLIDRDDGLVVARHAIVAHHALVWPASITDAEKSVAIAQLKALGVLVRQGA</sequence>
<dbReference type="Gene3D" id="2.40.300.10">
    <property type="entry name" value="Head decoration protein D"/>
    <property type="match status" value="1"/>
</dbReference>
<dbReference type="Pfam" id="PF02924">
    <property type="entry name" value="HDPD"/>
    <property type="match status" value="1"/>
</dbReference>
<organism evidence="1 2">
    <name type="scientific">Hydrogenophaga defluvii</name>
    <dbReference type="NCBI Taxonomy" id="249410"/>
    <lineage>
        <taxon>Bacteria</taxon>
        <taxon>Pseudomonadati</taxon>
        <taxon>Pseudomonadota</taxon>
        <taxon>Betaproteobacteria</taxon>
        <taxon>Burkholderiales</taxon>
        <taxon>Comamonadaceae</taxon>
        <taxon>Hydrogenophaga</taxon>
    </lineage>
</organism>
<evidence type="ECO:0000313" key="1">
    <source>
        <dbReference type="EMBL" id="MFC7459204.1"/>
    </source>
</evidence>
<dbReference type="Proteomes" id="UP001596457">
    <property type="component" value="Unassembled WGS sequence"/>
</dbReference>
<keyword evidence="2" id="KW-1185">Reference proteome</keyword>
<gene>
    <name evidence="1" type="ORF">ACFQU0_02035</name>
</gene>
<comment type="caution">
    <text evidence="1">The sequence shown here is derived from an EMBL/GenBank/DDBJ whole genome shotgun (WGS) entry which is preliminary data.</text>
</comment>
<dbReference type="InterPro" id="IPR004195">
    <property type="entry name" value="Head_decoration_D"/>
</dbReference>
<dbReference type="RefSeq" id="WP_382198363.1">
    <property type="nucleotide sequence ID" value="NZ_JBHTBZ010000005.1"/>
</dbReference>
<protein>
    <submittedName>
        <fullName evidence="1">Head decoration protein</fullName>
    </submittedName>
</protein>